<evidence type="ECO:0000256" key="7">
    <source>
        <dbReference type="ARBA" id="ARBA00023125"/>
    </source>
</evidence>
<reference evidence="10 11" key="1">
    <citation type="submission" date="2018-05" db="EMBL/GenBank/DDBJ databases">
        <title>Genomic Encyclopedia of Type Strains, Phase IV (KMG-IV): sequencing the most valuable type-strain genomes for metagenomic binning, comparative biology and taxonomic classification.</title>
        <authorList>
            <person name="Goeker M."/>
        </authorList>
    </citation>
    <scope>NUCLEOTIDE SEQUENCE [LARGE SCALE GENOMIC DNA]</scope>
    <source>
        <strain evidence="10 11">DSM 29661</strain>
    </source>
</reference>
<dbReference type="GO" id="GO:0016787">
    <property type="term" value="F:hydrolase activity"/>
    <property type="evidence" value="ECO:0007669"/>
    <property type="project" value="UniProtKB-KW"/>
</dbReference>
<comment type="subunit">
    <text evidence="9">Homodimer, forms a heterotetramer with a Cas2 homodimer.</text>
</comment>
<dbReference type="CDD" id="cd09634">
    <property type="entry name" value="Cas1_I-II-III"/>
    <property type="match status" value="1"/>
</dbReference>
<name>A0A318KYX3_9NEIS</name>
<keyword evidence="4" id="KW-0378">Hydrolase</keyword>
<keyword evidence="3" id="KW-0255">Endonuclease</keyword>
<evidence type="ECO:0000256" key="6">
    <source>
        <dbReference type="ARBA" id="ARBA00023118"/>
    </source>
</evidence>
<dbReference type="Gene3D" id="1.20.120.920">
    <property type="entry name" value="CRISPR-associated endonuclease Cas1, C-terminal domain"/>
    <property type="match status" value="1"/>
</dbReference>
<keyword evidence="1" id="KW-0540">Nuclease</keyword>
<dbReference type="GO" id="GO:0003677">
    <property type="term" value="F:DNA binding"/>
    <property type="evidence" value="ECO:0007669"/>
    <property type="project" value="UniProtKB-KW"/>
</dbReference>
<evidence type="ECO:0000256" key="4">
    <source>
        <dbReference type="ARBA" id="ARBA00022801"/>
    </source>
</evidence>
<keyword evidence="11" id="KW-1185">Reference proteome</keyword>
<evidence type="ECO:0000256" key="5">
    <source>
        <dbReference type="ARBA" id="ARBA00022842"/>
    </source>
</evidence>
<dbReference type="EMBL" id="QJKI01000001">
    <property type="protein sequence ID" value="PXX81792.1"/>
    <property type="molecule type" value="Genomic_DNA"/>
</dbReference>
<gene>
    <name evidence="10" type="ORF">DFR34_10121</name>
</gene>
<dbReference type="OrthoDB" id="9803119at2"/>
<dbReference type="Pfam" id="PF01867">
    <property type="entry name" value="Cas_Cas1"/>
    <property type="match status" value="1"/>
</dbReference>
<dbReference type="GO" id="GO:0043571">
    <property type="term" value="P:maintenance of CRISPR repeat elements"/>
    <property type="evidence" value="ECO:0007669"/>
    <property type="project" value="InterPro"/>
</dbReference>
<protein>
    <submittedName>
        <fullName evidence="10">CRISPR associated protein Cas1 family</fullName>
    </submittedName>
</protein>
<sequence>MSCLYVDRRGVDLRVDGGALVFYENGERIGAVPLAPLERVVVHGDMTLQARLLGQLGERGVGVVVLSGRKHTPTLLMARPHQDARRRLTQLRLAQDGAFCLSYARELIEAKLATQARHVHQLRERRPTAREPLTHALAALERGQQATAGCADLAALRGV</sequence>
<dbReference type="InterPro" id="IPR002729">
    <property type="entry name" value="CRISPR-assoc_Cas1"/>
</dbReference>
<dbReference type="GO" id="GO:0046872">
    <property type="term" value="F:metal ion binding"/>
    <property type="evidence" value="ECO:0007669"/>
    <property type="project" value="UniProtKB-KW"/>
</dbReference>
<dbReference type="PANTHER" id="PTHR34353">
    <property type="entry name" value="CRISPR-ASSOCIATED ENDONUCLEASE CAS1 1"/>
    <property type="match status" value="1"/>
</dbReference>
<evidence type="ECO:0000313" key="10">
    <source>
        <dbReference type="EMBL" id="PXX81792.1"/>
    </source>
</evidence>
<dbReference type="InterPro" id="IPR042206">
    <property type="entry name" value="CRISPR-assoc_Cas1_C"/>
</dbReference>
<dbReference type="InterPro" id="IPR042211">
    <property type="entry name" value="CRISPR-assoc_Cas1_N"/>
</dbReference>
<evidence type="ECO:0000256" key="8">
    <source>
        <dbReference type="ARBA" id="ARBA00023211"/>
    </source>
</evidence>
<comment type="caution">
    <text evidence="10">The sequence shown here is derived from an EMBL/GenBank/DDBJ whole genome shotgun (WGS) entry which is preliminary data.</text>
</comment>
<evidence type="ECO:0000256" key="3">
    <source>
        <dbReference type="ARBA" id="ARBA00022759"/>
    </source>
</evidence>
<evidence type="ECO:0000256" key="1">
    <source>
        <dbReference type="ARBA" id="ARBA00022722"/>
    </source>
</evidence>
<dbReference type="Proteomes" id="UP000247555">
    <property type="component" value="Unassembled WGS sequence"/>
</dbReference>
<keyword evidence="8" id="KW-0464">Manganese</keyword>
<evidence type="ECO:0000256" key="2">
    <source>
        <dbReference type="ARBA" id="ARBA00022723"/>
    </source>
</evidence>
<keyword evidence="6" id="KW-0051">Antiviral defense</keyword>
<dbReference type="InterPro" id="IPR050646">
    <property type="entry name" value="Cas1"/>
</dbReference>
<keyword evidence="5" id="KW-0460">Magnesium</keyword>
<keyword evidence="7" id="KW-0238">DNA-binding</keyword>
<organism evidence="10 11">
    <name type="scientific">Rivihabitans pingtungensis</name>
    <dbReference type="NCBI Taxonomy" id="1054498"/>
    <lineage>
        <taxon>Bacteria</taxon>
        <taxon>Pseudomonadati</taxon>
        <taxon>Pseudomonadota</taxon>
        <taxon>Betaproteobacteria</taxon>
        <taxon>Neisseriales</taxon>
        <taxon>Aquaspirillaceae</taxon>
        <taxon>Rivihabitans</taxon>
    </lineage>
</organism>
<evidence type="ECO:0000256" key="9">
    <source>
        <dbReference type="ARBA" id="ARBA00038592"/>
    </source>
</evidence>
<dbReference type="GO" id="GO:0004519">
    <property type="term" value="F:endonuclease activity"/>
    <property type="evidence" value="ECO:0007669"/>
    <property type="project" value="UniProtKB-KW"/>
</dbReference>
<dbReference type="GO" id="GO:0051607">
    <property type="term" value="P:defense response to virus"/>
    <property type="evidence" value="ECO:0007669"/>
    <property type="project" value="UniProtKB-KW"/>
</dbReference>
<dbReference type="RefSeq" id="WP_110389131.1">
    <property type="nucleotide sequence ID" value="NZ_QJKI01000001.1"/>
</dbReference>
<dbReference type="PANTHER" id="PTHR34353:SF2">
    <property type="entry name" value="CRISPR-ASSOCIATED ENDONUCLEASE CAS1 1"/>
    <property type="match status" value="1"/>
</dbReference>
<accession>A0A318KYX3</accession>
<dbReference type="Gene3D" id="3.100.10.20">
    <property type="entry name" value="CRISPR-associated endonuclease Cas1, N-terminal domain"/>
    <property type="match status" value="1"/>
</dbReference>
<keyword evidence="2" id="KW-0479">Metal-binding</keyword>
<evidence type="ECO:0000313" key="11">
    <source>
        <dbReference type="Proteomes" id="UP000247555"/>
    </source>
</evidence>
<proteinExistence type="predicted"/>
<dbReference type="AlphaFoldDB" id="A0A318KYX3"/>